<dbReference type="InterPro" id="IPR036390">
    <property type="entry name" value="WH_DNA-bd_sf"/>
</dbReference>
<name>A0AAU9E8F8_9BACT</name>
<dbReference type="InterPro" id="IPR011991">
    <property type="entry name" value="ArsR-like_HTH"/>
</dbReference>
<dbReference type="Proteomes" id="UP001366166">
    <property type="component" value="Chromosome"/>
</dbReference>
<dbReference type="PRINTS" id="PR00598">
    <property type="entry name" value="HTHMARR"/>
</dbReference>
<dbReference type="PROSITE" id="PS50995">
    <property type="entry name" value="HTH_MARR_2"/>
    <property type="match status" value="1"/>
</dbReference>
<dbReference type="InterPro" id="IPR000835">
    <property type="entry name" value="HTH_MarR-typ"/>
</dbReference>
<dbReference type="EMBL" id="AP028679">
    <property type="protein sequence ID" value="BEQ13200.1"/>
    <property type="molecule type" value="Genomic_DNA"/>
</dbReference>
<protein>
    <submittedName>
        <fullName evidence="6">MarR family transcriptional regulator</fullName>
    </submittedName>
</protein>
<dbReference type="GO" id="GO:0003677">
    <property type="term" value="F:DNA binding"/>
    <property type="evidence" value="ECO:0007669"/>
    <property type="project" value="UniProtKB-KW"/>
</dbReference>
<dbReference type="SMART" id="SM00347">
    <property type="entry name" value="HTH_MARR"/>
    <property type="match status" value="1"/>
</dbReference>
<keyword evidence="2" id="KW-0238">DNA-binding</keyword>
<dbReference type="InterPro" id="IPR023187">
    <property type="entry name" value="Tscrpt_reg_MarR-type_CS"/>
</dbReference>
<organism evidence="6 7">
    <name type="scientific">Desulfoferula mesophila</name>
    <dbReference type="NCBI Taxonomy" id="3058419"/>
    <lineage>
        <taxon>Bacteria</taxon>
        <taxon>Pseudomonadati</taxon>
        <taxon>Thermodesulfobacteriota</taxon>
        <taxon>Desulfarculia</taxon>
        <taxon>Desulfarculales</taxon>
        <taxon>Desulfarculaceae</taxon>
        <taxon>Desulfoferula</taxon>
    </lineage>
</organism>
<dbReference type="KEGG" id="dmp:FAK_02660"/>
<keyword evidence="7" id="KW-1185">Reference proteome</keyword>
<dbReference type="AlphaFoldDB" id="A0AAU9E8F8"/>
<evidence type="ECO:0000313" key="7">
    <source>
        <dbReference type="Proteomes" id="UP001366166"/>
    </source>
</evidence>
<keyword evidence="3" id="KW-0804">Transcription</keyword>
<dbReference type="SUPFAM" id="SSF46785">
    <property type="entry name" value="Winged helix' DNA-binding domain"/>
    <property type="match status" value="1"/>
</dbReference>
<dbReference type="GO" id="GO:0003700">
    <property type="term" value="F:DNA-binding transcription factor activity"/>
    <property type="evidence" value="ECO:0007669"/>
    <property type="project" value="InterPro"/>
</dbReference>
<dbReference type="Gene3D" id="1.10.10.10">
    <property type="entry name" value="Winged helix-like DNA-binding domain superfamily/Winged helix DNA-binding domain"/>
    <property type="match status" value="1"/>
</dbReference>
<gene>
    <name evidence="6" type="ORF">FAK_02660</name>
</gene>
<dbReference type="InterPro" id="IPR036388">
    <property type="entry name" value="WH-like_DNA-bd_sf"/>
</dbReference>
<evidence type="ECO:0000256" key="3">
    <source>
        <dbReference type="ARBA" id="ARBA00023163"/>
    </source>
</evidence>
<sequence length="165" mass="18441">MAIDENILRSIRRIIRATDLQSRRLASEHRLTTPQLLCLRLLAQEGPLTPGSMAKEMYLSQATVTGILDRLERRGLVERRRDQSDRRKVSIHLTPGGDDAIKRAPRPLHERFAAGLETLSPAERDDIDRVLAKVVELMEARDVDAAPLIAPGDLGAPVKTPRNED</sequence>
<keyword evidence="1" id="KW-0805">Transcription regulation</keyword>
<accession>A0AAU9E8F8</accession>
<evidence type="ECO:0000313" key="6">
    <source>
        <dbReference type="EMBL" id="BEQ13200.1"/>
    </source>
</evidence>
<evidence type="ECO:0000256" key="2">
    <source>
        <dbReference type="ARBA" id="ARBA00023125"/>
    </source>
</evidence>
<dbReference type="PANTHER" id="PTHR33164:SF89">
    <property type="entry name" value="MARR FAMILY REGULATORY PROTEIN"/>
    <property type="match status" value="1"/>
</dbReference>
<evidence type="ECO:0000256" key="4">
    <source>
        <dbReference type="SAM" id="MobiDB-lite"/>
    </source>
</evidence>
<feature type="region of interest" description="Disordered" evidence="4">
    <location>
        <begin position="79"/>
        <end position="100"/>
    </location>
</feature>
<dbReference type="PANTHER" id="PTHR33164">
    <property type="entry name" value="TRANSCRIPTIONAL REGULATOR, MARR FAMILY"/>
    <property type="match status" value="1"/>
</dbReference>
<feature type="domain" description="HTH marR-type" evidence="5">
    <location>
        <begin position="4"/>
        <end position="136"/>
    </location>
</feature>
<dbReference type="CDD" id="cd00090">
    <property type="entry name" value="HTH_ARSR"/>
    <property type="match status" value="1"/>
</dbReference>
<reference evidence="7" key="1">
    <citation type="journal article" date="2023" name="Arch. Microbiol.">
        <title>Desulfoferula mesophilus gen. nov. sp. nov., a mesophilic sulfate-reducing bacterium isolated from a brackish lake sediment.</title>
        <authorList>
            <person name="Watanabe T."/>
            <person name="Yabe T."/>
            <person name="Tsuji J.M."/>
            <person name="Fukui M."/>
        </authorList>
    </citation>
    <scope>NUCLEOTIDE SEQUENCE [LARGE SCALE GENOMIC DNA]</scope>
    <source>
        <strain evidence="7">12FAK</strain>
    </source>
</reference>
<dbReference type="InterPro" id="IPR039422">
    <property type="entry name" value="MarR/SlyA-like"/>
</dbReference>
<dbReference type="GO" id="GO:0006950">
    <property type="term" value="P:response to stress"/>
    <property type="evidence" value="ECO:0007669"/>
    <property type="project" value="TreeGrafter"/>
</dbReference>
<proteinExistence type="predicted"/>
<dbReference type="PROSITE" id="PS01117">
    <property type="entry name" value="HTH_MARR_1"/>
    <property type="match status" value="1"/>
</dbReference>
<dbReference type="RefSeq" id="WP_338604619.1">
    <property type="nucleotide sequence ID" value="NZ_AP028679.1"/>
</dbReference>
<feature type="compositionally biased region" description="Basic and acidic residues" evidence="4">
    <location>
        <begin position="79"/>
        <end position="88"/>
    </location>
</feature>
<evidence type="ECO:0000259" key="5">
    <source>
        <dbReference type="PROSITE" id="PS50995"/>
    </source>
</evidence>
<dbReference type="Pfam" id="PF01047">
    <property type="entry name" value="MarR"/>
    <property type="match status" value="1"/>
</dbReference>
<evidence type="ECO:0000256" key="1">
    <source>
        <dbReference type="ARBA" id="ARBA00023015"/>
    </source>
</evidence>